<protein>
    <recommendedName>
        <fullName evidence="4">RING-type E3 ubiquitin transferase</fullName>
        <ecNumber evidence="4">2.3.2.27</ecNumber>
    </recommendedName>
</protein>
<dbReference type="Pfam" id="PF13639">
    <property type="entry name" value="zf-RING_2"/>
    <property type="match status" value="1"/>
</dbReference>
<evidence type="ECO:0000256" key="7">
    <source>
        <dbReference type="ARBA" id="ARBA00022723"/>
    </source>
</evidence>
<keyword evidence="9" id="KW-0833">Ubl conjugation pathway</keyword>
<dbReference type="InterPro" id="IPR013083">
    <property type="entry name" value="Znf_RING/FYVE/PHD"/>
</dbReference>
<accession>A0A834WRS6</accession>
<dbReference type="PANTHER" id="PTHR14155:SF583">
    <property type="entry name" value="RING-TYPE DOMAIN-CONTAINING PROTEIN"/>
    <property type="match status" value="1"/>
</dbReference>
<dbReference type="AlphaFoldDB" id="A0A834WRS6"/>
<keyword evidence="6 15" id="KW-0812">Transmembrane</keyword>
<organism evidence="18 19">
    <name type="scientific">Senna tora</name>
    <dbReference type="NCBI Taxonomy" id="362788"/>
    <lineage>
        <taxon>Eukaryota</taxon>
        <taxon>Viridiplantae</taxon>
        <taxon>Streptophyta</taxon>
        <taxon>Embryophyta</taxon>
        <taxon>Tracheophyta</taxon>
        <taxon>Spermatophyta</taxon>
        <taxon>Magnoliopsida</taxon>
        <taxon>eudicotyledons</taxon>
        <taxon>Gunneridae</taxon>
        <taxon>Pentapetalae</taxon>
        <taxon>rosids</taxon>
        <taxon>fabids</taxon>
        <taxon>Fabales</taxon>
        <taxon>Fabaceae</taxon>
        <taxon>Caesalpinioideae</taxon>
        <taxon>Cassia clade</taxon>
        <taxon>Senna</taxon>
    </lineage>
</organism>
<evidence type="ECO:0000256" key="15">
    <source>
        <dbReference type="SAM" id="Phobius"/>
    </source>
</evidence>
<dbReference type="SUPFAM" id="SSF57850">
    <property type="entry name" value="RING/U-box"/>
    <property type="match status" value="1"/>
</dbReference>
<dbReference type="PROSITE" id="PS50089">
    <property type="entry name" value="ZF_RING_2"/>
    <property type="match status" value="1"/>
</dbReference>
<comment type="catalytic activity">
    <reaction evidence="1">
        <text>S-ubiquitinyl-[E2 ubiquitin-conjugating enzyme]-L-cysteine + [acceptor protein]-L-lysine = [E2 ubiquitin-conjugating enzyme]-L-cysteine + N(6)-ubiquitinyl-[acceptor protein]-L-lysine.</text>
        <dbReference type="EC" id="2.3.2.27"/>
    </reaction>
</comment>
<feature type="domain" description="RING-type" evidence="17">
    <location>
        <begin position="141"/>
        <end position="183"/>
    </location>
</feature>
<proteinExistence type="inferred from homology"/>
<comment type="similarity">
    <text evidence="13">Belongs to the RING-type zinc finger family. ATL subfamily.</text>
</comment>
<evidence type="ECO:0000256" key="6">
    <source>
        <dbReference type="ARBA" id="ARBA00022692"/>
    </source>
</evidence>
<dbReference type="PANTHER" id="PTHR14155">
    <property type="entry name" value="RING FINGER DOMAIN-CONTAINING"/>
    <property type="match status" value="1"/>
</dbReference>
<keyword evidence="11 15" id="KW-1133">Transmembrane helix</keyword>
<comment type="subcellular location">
    <subcellularLocation>
        <location evidence="2">Membrane</location>
        <topology evidence="2">Single-pass membrane protein</topology>
    </subcellularLocation>
</comment>
<evidence type="ECO:0000256" key="14">
    <source>
        <dbReference type="PROSITE-ProRule" id="PRU00175"/>
    </source>
</evidence>
<feature type="chain" id="PRO_5032464501" description="RING-type E3 ubiquitin transferase" evidence="16">
    <location>
        <begin position="37"/>
        <end position="354"/>
    </location>
</feature>
<comment type="caution">
    <text evidence="18">The sequence shown here is derived from an EMBL/GenBank/DDBJ whole genome shotgun (WGS) entry which is preliminary data.</text>
</comment>
<evidence type="ECO:0000256" key="10">
    <source>
        <dbReference type="ARBA" id="ARBA00022833"/>
    </source>
</evidence>
<keyword evidence="19" id="KW-1185">Reference proteome</keyword>
<dbReference type="EC" id="2.3.2.27" evidence="4"/>
<comment type="pathway">
    <text evidence="3">Protein modification; protein ubiquitination.</text>
</comment>
<evidence type="ECO:0000256" key="13">
    <source>
        <dbReference type="ARBA" id="ARBA00024209"/>
    </source>
</evidence>
<dbReference type="GO" id="GO:0061630">
    <property type="term" value="F:ubiquitin protein ligase activity"/>
    <property type="evidence" value="ECO:0007669"/>
    <property type="project" value="UniProtKB-EC"/>
</dbReference>
<dbReference type="InterPro" id="IPR001841">
    <property type="entry name" value="Znf_RING"/>
</dbReference>
<dbReference type="Proteomes" id="UP000634136">
    <property type="component" value="Unassembled WGS sequence"/>
</dbReference>
<evidence type="ECO:0000256" key="1">
    <source>
        <dbReference type="ARBA" id="ARBA00000900"/>
    </source>
</evidence>
<evidence type="ECO:0000256" key="3">
    <source>
        <dbReference type="ARBA" id="ARBA00004906"/>
    </source>
</evidence>
<evidence type="ECO:0000256" key="5">
    <source>
        <dbReference type="ARBA" id="ARBA00022679"/>
    </source>
</evidence>
<evidence type="ECO:0000259" key="17">
    <source>
        <dbReference type="PROSITE" id="PS50089"/>
    </source>
</evidence>
<evidence type="ECO:0000256" key="4">
    <source>
        <dbReference type="ARBA" id="ARBA00012483"/>
    </source>
</evidence>
<keyword evidence="10" id="KW-0862">Zinc</keyword>
<dbReference type="CDD" id="cd16461">
    <property type="entry name" value="RING-H2_EL5-like"/>
    <property type="match status" value="1"/>
</dbReference>
<dbReference type="InterPro" id="IPR053238">
    <property type="entry name" value="RING-H2_zinc_finger"/>
</dbReference>
<reference evidence="18" key="1">
    <citation type="submission" date="2020-09" db="EMBL/GenBank/DDBJ databases">
        <title>Genome-Enabled Discovery of Anthraquinone Biosynthesis in Senna tora.</title>
        <authorList>
            <person name="Kang S.-H."/>
            <person name="Pandey R.P."/>
            <person name="Lee C.-M."/>
            <person name="Sim J.-S."/>
            <person name="Jeong J.-T."/>
            <person name="Choi B.-S."/>
            <person name="Jung M."/>
            <person name="Ginzburg D."/>
            <person name="Zhao K."/>
            <person name="Won S.Y."/>
            <person name="Oh T.-J."/>
            <person name="Yu Y."/>
            <person name="Kim N.-H."/>
            <person name="Lee O.R."/>
            <person name="Lee T.-H."/>
            <person name="Bashyal P."/>
            <person name="Kim T.-S."/>
            <person name="Lee W.-H."/>
            <person name="Kawkins C."/>
            <person name="Kim C.-K."/>
            <person name="Kim J.S."/>
            <person name="Ahn B.O."/>
            <person name="Rhee S.Y."/>
            <person name="Sohng J.K."/>
        </authorList>
    </citation>
    <scope>NUCLEOTIDE SEQUENCE</scope>
    <source>
        <tissue evidence="18">Leaf</tissue>
    </source>
</reference>
<keyword evidence="5" id="KW-0808">Transferase</keyword>
<evidence type="ECO:0000313" key="18">
    <source>
        <dbReference type="EMBL" id="KAF7829971.1"/>
    </source>
</evidence>
<keyword evidence="8 14" id="KW-0863">Zinc-finger</keyword>
<evidence type="ECO:0000256" key="8">
    <source>
        <dbReference type="ARBA" id="ARBA00022771"/>
    </source>
</evidence>
<dbReference type="EMBL" id="JAAIUW010000005">
    <property type="protein sequence ID" value="KAF7829971.1"/>
    <property type="molecule type" value="Genomic_DNA"/>
</dbReference>
<keyword evidence="7" id="KW-0479">Metal-binding</keyword>
<evidence type="ECO:0000256" key="9">
    <source>
        <dbReference type="ARBA" id="ARBA00022786"/>
    </source>
</evidence>
<evidence type="ECO:0000256" key="2">
    <source>
        <dbReference type="ARBA" id="ARBA00004167"/>
    </source>
</evidence>
<dbReference type="OrthoDB" id="8062037at2759"/>
<feature type="signal peptide" evidence="16">
    <location>
        <begin position="1"/>
        <end position="36"/>
    </location>
</feature>
<keyword evidence="12 15" id="KW-0472">Membrane</keyword>
<evidence type="ECO:0000313" key="19">
    <source>
        <dbReference type="Proteomes" id="UP000634136"/>
    </source>
</evidence>
<feature type="transmembrane region" description="Helical" evidence="15">
    <location>
        <begin position="66"/>
        <end position="86"/>
    </location>
</feature>
<sequence>MITHRNRYRAPTILTLSNICDHYGLLFFLLLLPASAQVPATPSPSDPPPPPDQLEPIYKVRFDKSMTTIFVILVVVFLALGFISIYSRQCAERRFRPTNGPFTGSNRQPQHGLDSDIIDTFPTFMYSAVKRLKIGKSSLECAVCLNEFQEQETLRFIPKCSHVFHTHCIDLWLSSHSTCPVCRANLSSHDASSSIQIADSDIPFPTSQSEEENERDTMMMNLVNGNQRSRGFGWLLPRSHSTGHSVVSPRENQERFTLRLPQEVRTELLNSTLKRAKSCVTFRRMSSERRSYRTRSAGFTWTPPSISRSRKPWNADASETEELDQYIGERSSDCLCPQPQRLHLLNATSHLYLA</sequence>
<dbReference type="FunFam" id="3.30.40.10:FF:000187">
    <property type="entry name" value="E3 ubiquitin-protein ligase ATL6"/>
    <property type="match status" value="1"/>
</dbReference>
<dbReference type="GO" id="GO:0016020">
    <property type="term" value="C:membrane"/>
    <property type="evidence" value="ECO:0007669"/>
    <property type="project" value="UniProtKB-SubCell"/>
</dbReference>
<evidence type="ECO:0000256" key="16">
    <source>
        <dbReference type="SAM" id="SignalP"/>
    </source>
</evidence>
<gene>
    <name evidence="18" type="ORF">G2W53_012304</name>
</gene>
<name>A0A834WRS6_9FABA</name>
<keyword evidence="16" id="KW-0732">Signal</keyword>
<evidence type="ECO:0000256" key="11">
    <source>
        <dbReference type="ARBA" id="ARBA00022989"/>
    </source>
</evidence>
<dbReference type="GO" id="GO:0008270">
    <property type="term" value="F:zinc ion binding"/>
    <property type="evidence" value="ECO:0007669"/>
    <property type="project" value="UniProtKB-KW"/>
</dbReference>
<dbReference type="Gene3D" id="3.30.40.10">
    <property type="entry name" value="Zinc/RING finger domain, C3HC4 (zinc finger)"/>
    <property type="match status" value="1"/>
</dbReference>
<evidence type="ECO:0000256" key="12">
    <source>
        <dbReference type="ARBA" id="ARBA00023136"/>
    </source>
</evidence>
<dbReference type="SMART" id="SM00184">
    <property type="entry name" value="RING"/>
    <property type="match status" value="1"/>
</dbReference>